<evidence type="ECO:0000313" key="2">
    <source>
        <dbReference type="Proteomes" id="UP001642464"/>
    </source>
</evidence>
<accession>A0ABP0P079</accession>
<comment type="caution">
    <text evidence="1">The sequence shown here is derived from an EMBL/GenBank/DDBJ whole genome shotgun (WGS) entry which is preliminary data.</text>
</comment>
<dbReference type="Proteomes" id="UP001642464">
    <property type="component" value="Unassembled WGS sequence"/>
</dbReference>
<dbReference type="EMBL" id="CAXAMM010032224">
    <property type="protein sequence ID" value="CAK9069445.1"/>
    <property type="molecule type" value="Genomic_DNA"/>
</dbReference>
<organism evidence="1 2">
    <name type="scientific">Durusdinium trenchii</name>
    <dbReference type="NCBI Taxonomy" id="1381693"/>
    <lineage>
        <taxon>Eukaryota</taxon>
        <taxon>Sar</taxon>
        <taxon>Alveolata</taxon>
        <taxon>Dinophyceae</taxon>
        <taxon>Suessiales</taxon>
        <taxon>Symbiodiniaceae</taxon>
        <taxon>Durusdinium</taxon>
    </lineage>
</organism>
<proteinExistence type="predicted"/>
<reference evidence="1 2" key="1">
    <citation type="submission" date="2024-02" db="EMBL/GenBank/DDBJ databases">
        <authorList>
            <person name="Chen Y."/>
            <person name="Shah S."/>
            <person name="Dougan E. K."/>
            <person name="Thang M."/>
            <person name="Chan C."/>
        </authorList>
    </citation>
    <scope>NUCLEOTIDE SEQUENCE [LARGE SCALE GENOMIC DNA]</scope>
</reference>
<evidence type="ECO:0000313" key="1">
    <source>
        <dbReference type="EMBL" id="CAK9069445.1"/>
    </source>
</evidence>
<name>A0ABP0P079_9DINO</name>
<sequence>MPQKGSVIEEHMVGQDLHVTKPMRFKVSAIGLQLFEPLQQHCAMRGPVIMSTPDRQLVQFEERLRAIITENDLAVNFSLVKDMCYACFELYLQDDATHEIPILAEFEGALLLLSLRSNFHVDLHLRRGGKGKIREWANCEAQRLRKLLTYLRDLTNRTAESRCDMNTPLHQYVKSSLYRLFFVFFLEPWRNERVQVLKSIVTSFRAIKAEKVLKTYVFLVSCLTDIVFLLAAS</sequence>
<protein>
    <submittedName>
        <fullName evidence="1">Uncharacterized protein</fullName>
    </submittedName>
</protein>
<gene>
    <name evidence="1" type="ORF">SCF082_LOCUS34770</name>
</gene>
<keyword evidence="2" id="KW-1185">Reference proteome</keyword>